<dbReference type="SUPFAM" id="SSF56601">
    <property type="entry name" value="beta-lactamase/transpeptidase-like"/>
    <property type="match status" value="1"/>
</dbReference>
<feature type="domain" description="Beta-lactamase-related" evidence="3">
    <location>
        <begin position="44"/>
        <end position="168"/>
    </location>
</feature>
<sequence>MKLTIVAAVFLTFSISAFAVEYPVLTNTSPEQVGFDSKKLNRLDGWIQNQIDAGYPSINLLVIKDNHIVLQKAWGYAKKYDGSTLLANPILATTNTMYDLASNTKMYATNFALQKLVYEGKINVNDLVSKYIPGFKDMPGDKIKGKDKLRIIDILHHVAGFPADPQYPNKK</sequence>
<dbReference type="InterPro" id="IPR050789">
    <property type="entry name" value="Diverse_Enzym_Activities"/>
</dbReference>
<feature type="signal peptide" evidence="2">
    <location>
        <begin position="1"/>
        <end position="19"/>
    </location>
</feature>
<dbReference type="InterPro" id="IPR001466">
    <property type="entry name" value="Beta-lactam-related"/>
</dbReference>
<gene>
    <name evidence="4" type="ORF">NCTC10060_01695</name>
</gene>
<proteinExistence type="predicted"/>
<dbReference type="GO" id="GO:0016787">
    <property type="term" value="F:hydrolase activity"/>
    <property type="evidence" value="ECO:0007669"/>
    <property type="project" value="UniProtKB-KW"/>
</dbReference>
<protein>
    <submittedName>
        <fullName evidence="4">Esterase</fullName>
    </submittedName>
</protein>
<dbReference type="PANTHER" id="PTHR43283">
    <property type="entry name" value="BETA-LACTAMASE-RELATED"/>
    <property type="match status" value="1"/>
</dbReference>
<keyword evidence="2" id="KW-0732">Signal</keyword>
<dbReference type="AlphaFoldDB" id="A0A379TVM8"/>
<keyword evidence="1" id="KW-0378">Hydrolase</keyword>
<evidence type="ECO:0000259" key="3">
    <source>
        <dbReference type="Pfam" id="PF00144"/>
    </source>
</evidence>
<evidence type="ECO:0000256" key="1">
    <source>
        <dbReference type="ARBA" id="ARBA00022801"/>
    </source>
</evidence>
<dbReference type="EMBL" id="UGXH01000003">
    <property type="protein sequence ID" value="SUG54591.1"/>
    <property type="molecule type" value="Genomic_DNA"/>
</dbReference>
<dbReference type="Gene3D" id="3.40.710.10">
    <property type="entry name" value="DD-peptidase/beta-lactamase superfamily"/>
    <property type="match status" value="1"/>
</dbReference>
<evidence type="ECO:0000256" key="2">
    <source>
        <dbReference type="SAM" id="SignalP"/>
    </source>
</evidence>
<reference evidence="4 5" key="1">
    <citation type="submission" date="2018-06" db="EMBL/GenBank/DDBJ databases">
        <authorList>
            <consortium name="Pathogen Informatics"/>
            <person name="Doyle S."/>
        </authorList>
    </citation>
    <scope>NUCLEOTIDE SEQUENCE [LARGE SCALE GENOMIC DNA]</scope>
    <source>
        <strain evidence="4 5">NCTC10060</strain>
    </source>
</reference>
<dbReference type="PANTHER" id="PTHR43283:SF11">
    <property type="entry name" value="BETA-LACTAMASE-RELATED DOMAIN-CONTAINING PROTEIN"/>
    <property type="match status" value="1"/>
</dbReference>
<feature type="chain" id="PRO_5016722571" evidence="2">
    <location>
        <begin position="20"/>
        <end position="171"/>
    </location>
</feature>
<dbReference type="Proteomes" id="UP000254633">
    <property type="component" value="Unassembled WGS sequence"/>
</dbReference>
<dbReference type="InterPro" id="IPR012338">
    <property type="entry name" value="Beta-lactam/transpept-like"/>
</dbReference>
<evidence type="ECO:0000313" key="4">
    <source>
        <dbReference type="EMBL" id="SUG54591.1"/>
    </source>
</evidence>
<accession>A0A379TVM8</accession>
<organism evidence="4 5">
    <name type="scientific">Salmonella diarizonae</name>
    <dbReference type="NCBI Taxonomy" id="59204"/>
    <lineage>
        <taxon>Bacteria</taxon>
        <taxon>Pseudomonadati</taxon>
        <taxon>Pseudomonadota</taxon>
        <taxon>Gammaproteobacteria</taxon>
        <taxon>Enterobacterales</taxon>
        <taxon>Enterobacteriaceae</taxon>
        <taxon>Salmonella</taxon>
    </lineage>
</organism>
<evidence type="ECO:0000313" key="5">
    <source>
        <dbReference type="Proteomes" id="UP000254633"/>
    </source>
</evidence>
<dbReference type="Pfam" id="PF00144">
    <property type="entry name" value="Beta-lactamase"/>
    <property type="match status" value="1"/>
</dbReference>
<name>A0A379TVM8_SALDZ</name>